<dbReference type="EMBL" id="EF086334">
    <property type="protein sequence ID" value="ABK25604.1"/>
    <property type="molecule type" value="mRNA"/>
</dbReference>
<keyword evidence="7" id="KW-0186">Copper</keyword>
<evidence type="ECO:0000256" key="6">
    <source>
        <dbReference type="ARBA" id="ARBA00023136"/>
    </source>
</evidence>
<accession>A9NY93</accession>
<organism evidence="8">
    <name type="scientific">Picea sitchensis</name>
    <name type="common">Sitka spruce</name>
    <name type="synonym">Pinus sitchensis</name>
    <dbReference type="NCBI Taxonomy" id="3332"/>
    <lineage>
        <taxon>Eukaryota</taxon>
        <taxon>Viridiplantae</taxon>
        <taxon>Streptophyta</taxon>
        <taxon>Embryophyta</taxon>
        <taxon>Tracheophyta</taxon>
        <taxon>Spermatophyta</taxon>
        <taxon>Pinopsida</taxon>
        <taxon>Pinidae</taxon>
        <taxon>Conifers I</taxon>
        <taxon>Pinales</taxon>
        <taxon>Pinaceae</taxon>
        <taxon>Picea</taxon>
    </lineage>
</organism>
<protein>
    <recommendedName>
        <fullName evidence="7">Copper transport protein</fullName>
    </recommendedName>
</protein>
<evidence type="ECO:0000256" key="1">
    <source>
        <dbReference type="ARBA" id="ARBA00004141"/>
    </source>
</evidence>
<dbReference type="PANTHER" id="PTHR12483:SF27">
    <property type="entry name" value="COPPER TRANSPORT PROTEIN CTR1"/>
    <property type="match status" value="1"/>
</dbReference>
<keyword evidence="7" id="KW-0813">Transport</keyword>
<evidence type="ECO:0000313" key="8">
    <source>
        <dbReference type="EMBL" id="ABK25604.1"/>
    </source>
</evidence>
<feature type="transmembrane region" description="Helical" evidence="7">
    <location>
        <begin position="102"/>
        <end position="121"/>
    </location>
</feature>
<sequence>MMHMTFYWGRQVTVLFDGWKTQSWLGYSLTLVAVFLFSVFHEYIVNLRSRFKGVSSAKPAPGLTAPLIGRNPRAVGFRVMESAVFGLNAGLGYLLMLAAMSFNGGVFIAVILGFVVGYFFFRSHGEEDNTESPCGCS</sequence>
<evidence type="ECO:0000256" key="5">
    <source>
        <dbReference type="ARBA" id="ARBA00022989"/>
    </source>
</evidence>
<comment type="subcellular location">
    <subcellularLocation>
        <location evidence="1 7">Membrane</location>
        <topology evidence="1 7">Multi-pass membrane protein</topology>
    </subcellularLocation>
</comment>
<dbReference type="OMA" id="ATETHFD"/>
<evidence type="ECO:0000256" key="7">
    <source>
        <dbReference type="RuleBase" id="RU367022"/>
    </source>
</evidence>
<comment type="similarity">
    <text evidence="2 7">Belongs to the copper transporter (Ctr) (TC 1.A.56) family. SLC31A subfamily.</text>
</comment>
<reference evidence="8" key="1">
    <citation type="journal article" date="2008" name="BMC Genomics">
        <title>A conifer genomics resource of 200,000 spruce (Picea spp.) ESTs and 6,464 high-quality, sequence-finished full-length cDNAs for Sitka spruce (Picea sitchensis).</title>
        <authorList>
            <person name="Ralph S.G."/>
            <person name="Chun H.J."/>
            <person name="Kolosova N."/>
            <person name="Cooper D."/>
            <person name="Oddy C."/>
            <person name="Ritland C.E."/>
            <person name="Kirkpatrick R."/>
            <person name="Moore R."/>
            <person name="Barber S."/>
            <person name="Holt R.A."/>
            <person name="Jones S.J."/>
            <person name="Marra M.A."/>
            <person name="Douglas C.J."/>
            <person name="Ritland K."/>
            <person name="Bohlmann J."/>
        </authorList>
    </citation>
    <scope>NUCLEOTIDE SEQUENCE</scope>
    <source>
        <tissue evidence="8">Bark</tissue>
    </source>
</reference>
<evidence type="ECO:0000256" key="4">
    <source>
        <dbReference type="ARBA" id="ARBA00022796"/>
    </source>
</evidence>
<feature type="transmembrane region" description="Helical" evidence="7">
    <location>
        <begin position="24"/>
        <end position="45"/>
    </location>
</feature>
<keyword evidence="5 7" id="KW-1133">Transmembrane helix</keyword>
<keyword evidence="4 7" id="KW-0187">Copper transport</keyword>
<dbReference type="AlphaFoldDB" id="A9NY93"/>
<dbReference type="GO" id="GO:0005886">
    <property type="term" value="C:plasma membrane"/>
    <property type="evidence" value="ECO:0007669"/>
    <property type="project" value="TreeGrafter"/>
</dbReference>
<evidence type="ECO:0000256" key="2">
    <source>
        <dbReference type="ARBA" id="ARBA00006921"/>
    </source>
</evidence>
<dbReference type="Pfam" id="PF04145">
    <property type="entry name" value="Ctr"/>
    <property type="match status" value="1"/>
</dbReference>
<dbReference type="GO" id="GO:0005375">
    <property type="term" value="F:copper ion transmembrane transporter activity"/>
    <property type="evidence" value="ECO:0007669"/>
    <property type="project" value="UniProtKB-UniRule"/>
</dbReference>
<evidence type="ECO:0000256" key="3">
    <source>
        <dbReference type="ARBA" id="ARBA00022692"/>
    </source>
</evidence>
<keyword evidence="3 7" id="KW-0812">Transmembrane</keyword>
<dbReference type="InterPro" id="IPR007274">
    <property type="entry name" value="Cop_transporter"/>
</dbReference>
<keyword evidence="7" id="KW-0406">Ion transport</keyword>
<proteinExistence type="evidence at transcript level"/>
<name>A9NY93_PICSI</name>
<keyword evidence="6 7" id="KW-0472">Membrane</keyword>
<dbReference type="PANTHER" id="PTHR12483">
    <property type="entry name" value="SOLUTE CARRIER FAMILY 31 COPPER TRANSPORTERS"/>
    <property type="match status" value="1"/>
</dbReference>